<dbReference type="EMBL" id="CP121689">
    <property type="protein sequence ID" value="WZL77001.1"/>
    <property type="molecule type" value="Genomic_DNA"/>
</dbReference>
<gene>
    <name evidence="3" type="primary">rpiB</name>
    <name evidence="3" type="ORF">QBE54_04555</name>
</gene>
<evidence type="ECO:0000256" key="2">
    <source>
        <dbReference type="ARBA" id="ARBA00023235"/>
    </source>
</evidence>
<protein>
    <submittedName>
        <fullName evidence="3">Ribose 5-phosphate isomerase B</fullName>
        <ecNumber evidence="3">5.3.1.6</ecNumber>
    </submittedName>
</protein>
<reference evidence="3 4" key="1">
    <citation type="submission" date="2023-03" db="EMBL/GenBank/DDBJ databases">
        <title>Novel Species.</title>
        <authorList>
            <person name="Ma S."/>
        </authorList>
    </citation>
    <scope>NUCLEOTIDE SEQUENCE [LARGE SCALE GENOMIC DNA]</scope>
    <source>
        <strain evidence="3 4">B11</strain>
    </source>
</reference>
<evidence type="ECO:0000313" key="3">
    <source>
        <dbReference type="EMBL" id="WZL77001.1"/>
    </source>
</evidence>
<dbReference type="Pfam" id="PF02502">
    <property type="entry name" value="LacAB_rpiB"/>
    <property type="match status" value="1"/>
</dbReference>
<dbReference type="NCBIfam" id="TIGR00689">
    <property type="entry name" value="rpiB_lacA_lacB"/>
    <property type="match status" value="1"/>
</dbReference>
<dbReference type="InterPro" id="IPR004785">
    <property type="entry name" value="RpiB"/>
</dbReference>
<dbReference type="NCBIfam" id="NF004051">
    <property type="entry name" value="PRK05571.1"/>
    <property type="match status" value="1"/>
</dbReference>
<accession>A0ABZ2YFT8</accession>
<dbReference type="PIRSF" id="PIRSF005384">
    <property type="entry name" value="RpiB_LacA_B"/>
    <property type="match status" value="1"/>
</dbReference>
<dbReference type="Proteomes" id="UP001461341">
    <property type="component" value="Chromosome"/>
</dbReference>
<organism evidence="3 4">
    <name type="scientific">Thermatribacter velox</name>
    <dbReference type="NCBI Taxonomy" id="3039681"/>
    <lineage>
        <taxon>Bacteria</taxon>
        <taxon>Pseudomonadati</taxon>
        <taxon>Atribacterota</taxon>
        <taxon>Atribacteria</taxon>
        <taxon>Atribacterales</taxon>
        <taxon>Thermatribacteraceae</taxon>
        <taxon>Thermatribacter</taxon>
    </lineage>
</organism>
<dbReference type="EC" id="5.3.1.6" evidence="3"/>
<dbReference type="SUPFAM" id="SSF89623">
    <property type="entry name" value="Ribose/Galactose isomerase RpiB/AlsB"/>
    <property type="match status" value="1"/>
</dbReference>
<dbReference type="RefSeq" id="WP_369019167.1">
    <property type="nucleotide sequence ID" value="NZ_CP121689.1"/>
</dbReference>
<sequence length="151" mass="16477">MKILIGSDHGGYFLKEDLKGFLKELGHEVIDYGAYSAEPCDYPDIAFLVSKDLLAGKGDRAILVCGTGIGMCIAANKVKGIRAALCHDVFSARASREHNNANVLTLGERVIGKGLAREIVRSWLGAEFTGGRHQRRVEKIVEFEQDGSQKT</sequence>
<evidence type="ECO:0000313" key="4">
    <source>
        <dbReference type="Proteomes" id="UP001461341"/>
    </source>
</evidence>
<dbReference type="InterPro" id="IPR003500">
    <property type="entry name" value="RpiB_LacA_LacB"/>
</dbReference>
<name>A0ABZ2YFT8_9BACT</name>
<dbReference type="Gene3D" id="3.40.1400.10">
    <property type="entry name" value="Sugar-phosphate isomerase, RpiB/LacA/LacB"/>
    <property type="match status" value="1"/>
</dbReference>
<dbReference type="InterPro" id="IPR036569">
    <property type="entry name" value="RpiB_LacA_LacB_sf"/>
</dbReference>
<dbReference type="PANTHER" id="PTHR43732">
    <property type="entry name" value="RIBOSE 5-PHOSPHATE ISOMERASE-RELATED"/>
    <property type="match status" value="1"/>
</dbReference>
<dbReference type="PANTHER" id="PTHR43732:SF1">
    <property type="entry name" value="RIBOSE 5-PHOSPHATE ISOMERASE"/>
    <property type="match status" value="1"/>
</dbReference>
<dbReference type="GO" id="GO:0004751">
    <property type="term" value="F:ribose-5-phosphate isomerase activity"/>
    <property type="evidence" value="ECO:0007669"/>
    <property type="project" value="UniProtKB-EC"/>
</dbReference>
<keyword evidence="2 3" id="KW-0413">Isomerase</keyword>
<proteinExistence type="inferred from homology"/>
<dbReference type="InterPro" id="IPR051812">
    <property type="entry name" value="SPI_LacAB/RpiB"/>
</dbReference>
<comment type="similarity">
    <text evidence="1">Belongs to the LacAB/RpiB family.</text>
</comment>
<evidence type="ECO:0000256" key="1">
    <source>
        <dbReference type="ARBA" id="ARBA00008754"/>
    </source>
</evidence>
<dbReference type="NCBIfam" id="TIGR01120">
    <property type="entry name" value="rpiB"/>
    <property type="match status" value="1"/>
</dbReference>
<keyword evidence="4" id="KW-1185">Reference proteome</keyword>